<organism evidence="1 2">
    <name type="scientific">Paramecium sonneborni</name>
    <dbReference type="NCBI Taxonomy" id="65129"/>
    <lineage>
        <taxon>Eukaryota</taxon>
        <taxon>Sar</taxon>
        <taxon>Alveolata</taxon>
        <taxon>Ciliophora</taxon>
        <taxon>Intramacronucleata</taxon>
        <taxon>Oligohymenophorea</taxon>
        <taxon>Peniculida</taxon>
        <taxon>Parameciidae</taxon>
        <taxon>Paramecium</taxon>
    </lineage>
</organism>
<keyword evidence="2" id="KW-1185">Reference proteome</keyword>
<evidence type="ECO:0000313" key="2">
    <source>
        <dbReference type="Proteomes" id="UP000692954"/>
    </source>
</evidence>
<dbReference type="AlphaFoldDB" id="A0A8S1MC59"/>
<comment type="caution">
    <text evidence="1">The sequence shown here is derived from an EMBL/GenBank/DDBJ whole genome shotgun (WGS) entry which is preliminary data.</text>
</comment>
<sequence>MEKQLQIAKQRAIQIKGDRYDVEFTYEINGEIKNDKTCYGMKTVGDLMNSILKNQFAHNLWPFDSTNNLLGYDMLLVEVKHISIKPLNEQDMIFVHFIVNNTTQTFLFNKKLVTLRDAIQDYNKDKESALKIENYKLFEFTGKQINEENIDMHLFKMINGEQGYIKQLVQ</sequence>
<dbReference type="Proteomes" id="UP000692954">
    <property type="component" value="Unassembled WGS sequence"/>
</dbReference>
<protein>
    <submittedName>
        <fullName evidence="1">Uncharacterized protein</fullName>
    </submittedName>
</protein>
<reference evidence="1" key="1">
    <citation type="submission" date="2021-01" db="EMBL/GenBank/DDBJ databases">
        <authorList>
            <consortium name="Genoscope - CEA"/>
            <person name="William W."/>
        </authorList>
    </citation>
    <scope>NUCLEOTIDE SEQUENCE</scope>
</reference>
<evidence type="ECO:0000313" key="1">
    <source>
        <dbReference type="EMBL" id="CAD8074176.1"/>
    </source>
</evidence>
<accession>A0A8S1MC59</accession>
<name>A0A8S1MC59_9CILI</name>
<proteinExistence type="predicted"/>
<gene>
    <name evidence="1" type="ORF">PSON_ATCC_30995.1.T0310354</name>
</gene>
<dbReference type="OrthoDB" id="289548at2759"/>
<dbReference type="EMBL" id="CAJJDN010000031">
    <property type="protein sequence ID" value="CAD8074176.1"/>
    <property type="molecule type" value="Genomic_DNA"/>
</dbReference>